<organism evidence="1 2">
    <name type="scientific">Mycobacterium conspicuum</name>
    <dbReference type="NCBI Taxonomy" id="44010"/>
    <lineage>
        <taxon>Bacteria</taxon>
        <taxon>Bacillati</taxon>
        <taxon>Actinomycetota</taxon>
        <taxon>Actinomycetes</taxon>
        <taxon>Mycobacteriales</taxon>
        <taxon>Mycobacteriaceae</taxon>
        <taxon>Mycobacterium</taxon>
    </lineage>
</organism>
<proteinExistence type="predicted"/>
<dbReference type="Gene3D" id="3.40.50.300">
    <property type="entry name" value="P-loop containing nucleotide triphosphate hydrolases"/>
    <property type="match status" value="1"/>
</dbReference>
<protein>
    <submittedName>
        <fullName evidence="1">Uncharacterized protein</fullName>
    </submittedName>
</protein>
<dbReference type="AlphaFoldDB" id="A0A1X1T368"/>
<dbReference type="EMBL" id="AP022613">
    <property type="protein sequence ID" value="BBZ40952.1"/>
    <property type="molecule type" value="Genomic_DNA"/>
</dbReference>
<sequence length="614" mass="67598">MAGVEPIIVVLGPFGGGTSAVANVLDQLGVFMGSTFYWAYRAPHETWEDLGLGRLCGAAFTVPGGQLQMDADSAKAKFRSWADDHRRAAASAGRRPGAKHPLLCAAVDLIRDAWGPVVPVVVDRPFEKVVGSLNRLGWWTDEQERSESTAHLIAARDRALRDDTATVRVDFEQLRSAPAVVIRRLADELHLNATDAQIEAAVQSIVQADDVRDADPYGIDLLLAKIERNPEDLWAVGTVAHIYFDTGDFANARKWYARHVELGGLPEEIYIAMWRLAQAMVNLGEPWPDIQDALLRAWAFRPTRAEPLHQIAVHYRAEGQHQLGYLFAERAAQIPLPDEDIKCDREIYTWRAIDEQAVCAAWIGKHAEAFALCRRLLANPEVPEERRRAIALNRDFSAPTMIEAAAAYPDALAGSLIAGSREAEVTVSLVAGPDPAATELTLNSLLHCCTDLSRVGRFLVVDAGLSAQDRATLQQRYGFLEFVDLGADDEAAGQLARLRNQIGGRFWLHLGQGWRFFAPENYITRLCAVLEAEPRVFQVGINYGDAVKLTHACAAEQQVRRAPDAGRYVLTDEMASGPAMFDTTRLDQAHTVDSTESDRQHTASLDEVLCIAAV</sequence>
<name>A0A1X1T368_9MYCO</name>
<gene>
    <name evidence="1" type="ORF">MCNS_40150</name>
</gene>
<dbReference type="RefSeq" id="WP_085234316.1">
    <property type="nucleotide sequence ID" value="NZ_AP022613.1"/>
</dbReference>
<dbReference type="Proteomes" id="UP000467385">
    <property type="component" value="Chromosome"/>
</dbReference>
<evidence type="ECO:0000313" key="2">
    <source>
        <dbReference type="Proteomes" id="UP000467385"/>
    </source>
</evidence>
<dbReference type="STRING" id="44010.AWC00_19095"/>
<dbReference type="InterPro" id="IPR011990">
    <property type="entry name" value="TPR-like_helical_dom_sf"/>
</dbReference>
<keyword evidence="2" id="KW-1185">Reference proteome</keyword>
<accession>A0A1X1T368</accession>
<dbReference type="Gene3D" id="1.25.40.10">
    <property type="entry name" value="Tetratricopeptide repeat domain"/>
    <property type="match status" value="1"/>
</dbReference>
<dbReference type="OrthoDB" id="4655889at2"/>
<reference evidence="1 2" key="1">
    <citation type="journal article" date="2019" name="Emerg. Microbes Infect.">
        <title>Comprehensive subspecies identification of 175 nontuberculous mycobacteria species based on 7547 genomic profiles.</title>
        <authorList>
            <person name="Matsumoto Y."/>
            <person name="Kinjo T."/>
            <person name="Motooka D."/>
            <person name="Nabeya D."/>
            <person name="Jung N."/>
            <person name="Uechi K."/>
            <person name="Horii T."/>
            <person name="Iida T."/>
            <person name="Fujita J."/>
            <person name="Nakamura S."/>
        </authorList>
    </citation>
    <scope>NUCLEOTIDE SEQUENCE [LARGE SCALE GENOMIC DNA]</scope>
    <source>
        <strain evidence="1 2">JCM 14738</strain>
    </source>
</reference>
<evidence type="ECO:0000313" key="1">
    <source>
        <dbReference type="EMBL" id="BBZ40952.1"/>
    </source>
</evidence>
<dbReference type="SUPFAM" id="SSF48452">
    <property type="entry name" value="TPR-like"/>
    <property type="match status" value="1"/>
</dbReference>
<dbReference type="SUPFAM" id="SSF52540">
    <property type="entry name" value="P-loop containing nucleoside triphosphate hydrolases"/>
    <property type="match status" value="1"/>
</dbReference>
<dbReference type="InterPro" id="IPR027417">
    <property type="entry name" value="P-loop_NTPase"/>
</dbReference>